<comment type="similarity">
    <text evidence="1 5">Belongs to the peptidase S41A family.</text>
</comment>
<evidence type="ECO:0000256" key="6">
    <source>
        <dbReference type="SAM" id="MobiDB-lite"/>
    </source>
</evidence>
<feature type="domain" description="PDZ" evidence="8">
    <location>
        <begin position="92"/>
        <end position="160"/>
    </location>
</feature>
<dbReference type="Pfam" id="PF03572">
    <property type="entry name" value="Peptidase_S41"/>
    <property type="match status" value="1"/>
</dbReference>
<organism evidence="9 10">
    <name type="scientific">Bacterioplanoides pacificum</name>
    <dbReference type="NCBI Taxonomy" id="1171596"/>
    <lineage>
        <taxon>Bacteria</taxon>
        <taxon>Pseudomonadati</taxon>
        <taxon>Pseudomonadota</taxon>
        <taxon>Gammaproteobacteria</taxon>
        <taxon>Oceanospirillales</taxon>
        <taxon>Oceanospirillaceae</taxon>
        <taxon>Bacterioplanoides</taxon>
    </lineage>
</organism>
<evidence type="ECO:0000313" key="10">
    <source>
        <dbReference type="Proteomes" id="UP001595722"/>
    </source>
</evidence>
<dbReference type="RefSeq" id="WP_376864230.1">
    <property type="nucleotide sequence ID" value="NZ_JBHRYB010000001.1"/>
</dbReference>
<feature type="compositionally biased region" description="Acidic residues" evidence="6">
    <location>
        <begin position="394"/>
        <end position="405"/>
    </location>
</feature>
<dbReference type="EMBL" id="JBHRYB010000001">
    <property type="protein sequence ID" value="MFC3678680.1"/>
    <property type="molecule type" value="Genomic_DNA"/>
</dbReference>
<feature type="compositionally biased region" description="Basic and acidic residues" evidence="6">
    <location>
        <begin position="381"/>
        <end position="393"/>
    </location>
</feature>
<feature type="region of interest" description="Disordered" evidence="6">
    <location>
        <begin position="433"/>
        <end position="467"/>
    </location>
</feature>
<dbReference type="InterPro" id="IPR041489">
    <property type="entry name" value="PDZ_6"/>
</dbReference>
<dbReference type="NCBIfam" id="TIGR00225">
    <property type="entry name" value="prc"/>
    <property type="match status" value="1"/>
</dbReference>
<keyword evidence="10" id="KW-1185">Reference proteome</keyword>
<proteinExistence type="inferred from homology"/>
<name>A0ABV7VMC4_9GAMM</name>
<dbReference type="Pfam" id="PF17820">
    <property type="entry name" value="PDZ_6"/>
    <property type="match status" value="1"/>
</dbReference>
<evidence type="ECO:0000259" key="8">
    <source>
        <dbReference type="PROSITE" id="PS50106"/>
    </source>
</evidence>
<dbReference type="Gene3D" id="3.30.750.44">
    <property type="match status" value="1"/>
</dbReference>
<feature type="compositionally biased region" description="Polar residues" evidence="6">
    <location>
        <begin position="436"/>
        <end position="448"/>
    </location>
</feature>
<gene>
    <name evidence="9" type="ORF">ACFOMG_00975</name>
</gene>
<dbReference type="Pfam" id="PF22694">
    <property type="entry name" value="CtpB_N-like"/>
    <property type="match status" value="1"/>
</dbReference>
<evidence type="ECO:0000256" key="2">
    <source>
        <dbReference type="ARBA" id="ARBA00022670"/>
    </source>
</evidence>
<evidence type="ECO:0000313" key="9">
    <source>
        <dbReference type="EMBL" id="MFC3678680.1"/>
    </source>
</evidence>
<dbReference type="InterPro" id="IPR055210">
    <property type="entry name" value="CtpA/B_N"/>
</dbReference>
<dbReference type="SUPFAM" id="SSF52096">
    <property type="entry name" value="ClpP/crotonase"/>
    <property type="match status" value="1"/>
</dbReference>
<evidence type="ECO:0000256" key="1">
    <source>
        <dbReference type="ARBA" id="ARBA00009179"/>
    </source>
</evidence>
<dbReference type="SMART" id="SM00228">
    <property type="entry name" value="PDZ"/>
    <property type="match status" value="1"/>
</dbReference>
<dbReference type="Gene3D" id="3.90.226.10">
    <property type="entry name" value="2-enoyl-CoA Hydratase, Chain A, domain 1"/>
    <property type="match status" value="1"/>
</dbReference>
<dbReference type="PANTHER" id="PTHR32060">
    <property type="entry name" value="TAIL-SPECIFIC PROTEASE"/>
    <property type="match status" value="1"/>
</dbReference>
<dbReference type="CDD" id="cd07560">
    <property type="entry name" value="Peptidase_S41_CPP"/>
    <property type="match status" value="1"/>
</dbReference>
<dbReference type="PANTHER" id="PTHR32060:SF30">
    <property type="entry name" value="CARBOXY-TERMINAL PROCESSING PROTEASE CTPA"/>
    <property type="match status" value="1"/>
</dbReference>
<dbReference type="InterPro" id="IPR005151">
    <property type="entry name" value="Tail-specific_protease"/>
</dbReference>
<dbReference type="InterPro" id="IPR029045">
    <property type="entry name" value="ClpP/crotonase-like_dom_sf"/>
</dbReference>
<evidence type="ECO:0000256" key="7">
    <source>
        <dbReference type="SAM" id="SignalP"/>
    </source>
</evidence>
<dbReference type="InterPro" id="IPR004447">
    <property type="entry name" value="Peptidase_S41A"/>
</dbReference>
<evidence type="ECO:0000256" key="5">
    <source>
        <dbReference type="RuleBase" id="RU004404"/>
    </source>
</evidence>
<keyword evidence="3 5" id="KW-0378">Hydrolase</keyword>
<dbReference type="SUPFAM" id="SSF50156">
    <property type="entry name" value="PDZ domain-like"/>
    <property type="match status" value="1"/>
</dbReference>
<feature type="region of interest" description="Disordered" evidence="6">
    <location>
        <begin position="381"/>
        <end position="414"/>
    </location>
</feature>
<keyword evidence="7" id="KW-0732">Signal</keyword>
<dbReference type="SMART" id="SM00245">
    <property type="entry name" value="TSPc"/>
    <property type="match status" value="1"/>
</dbReference>
<dbReference type="InterPro" id="IPR001478">
    <property type="entry name" value="PDZ"/>
</dbReference>
<reference evidence="10" key="1">
    <citation type="journal article" date="2019" name="Int. J. Syst. Evol. Microbiol.">
        <title>The Global Catalogue of Microorganisms (GCM) 10K type strain sequencing project: providing services to taxonomists for standard genome sequencing and annotation.</title>
        <authorList>
            <consortium name="The Broad Institute Genomics Platform"/>
            <consortium name="The Broad Institute Genome Sequencing Center for Infectious Disease"/>
            <person name="Wu L."/>
            <person name="Ma J."/>
        </authorList>
    </citation>
    <scope>NUCLEOTIDE SEQUENCE [LARGE SCALE GENOMIC DNA]</scope>
    <source>
        <strain evidence="10">KCTC 42424</strain>
    </source>
</reference>
<keyword evidence="2 5" id="KW-0645">Protease</keyword>
<dbReference type="Proteomes" id="UP001595722">
    <property type="component" value="Unassembled WGS sequence"/>
</dbReference>
<dbReference type="Gene3D" id="2.30.42.10">
    <property type="match status" value="1"/>
</dbReference>
<protein>
    <submittedName>
        <fullName evidence="9">S41 family peptidase</fullName>
    </submittedName>
</protein>
<accession>A0ABV7VMC4</accession>
<feature type="chain" id="PRO_5045848839" evidence="7">
    <location>
        <begin position="26"/>
        <end position="467"/>
    </location>
</feature>
<dbReference type="PROSITE" id="PS50106">
    <property type="entry name" value="PDZ"/>
    <property type="match status" value="1"/>
</dbReference>
<feature type="signal peptide" evidence="7">
    <location>
        <begin position="1"/>
        <end position="25"/>
    </location>
</feature>
<dbReference type="InterPro" id="IPR036034">
    <property type="entry name" value="PDZ_sf"/>
</dbReference>
<comment type="caution">
    <text evidence="9">The sequence shown here is derived from an EMBL/GenBank/DDBJ whole genome shotgun (WGS) entry which is preliminary data.</text>
</comment>
<evidence type="ECO:0000256" key="3">
    <source>
        <dbReference type="ARBA" id="ARBA00022801"/>
    </source>
</evidence>
<dbReference type="CDD" id="cd06782">
    <property type="entry name" value="cpPDZ_CPP-like"/>
    <property type="match status" value="1"/>
</dbReference>
<evidence type="ECO:0000256" key="4">
    <source>
        <dbReference type="ARBA" id="ARBA00022825"/>
    </source>
</evidence>
<keyword evidence="4 5" id="KW-0720">Serine protease</keyword>
<sequence length="467" mass="50524">MSSVISLRLLPALLLSLAISPAALAEQPVSEEISSAPAPLPLRELRNFTEVFERIRSAYVEEVDDTTLLEYAINGMLTSLDPHSAYLQPEAFTDLQENTSGKFGGLGIEVGMEDGLIRVVTPIDDTPAQKAGIQSGDLIVTLDGEAVMGMTLSDAIDRMRGEPGSEITLEVRRKNEKELLSFTLQRAEIKVASVRTETLSGGIGYVRITQFQEKTGPELTAAIETWTHAEEPLNGLILDLRNNPGGVLDAAVEVTDAFIDEGLIVYTEGRAANSELRFSATKQTAARDIPVVVLVNGGSASASEIVAGALQDHKRAVIVGTRSFGKGSVQSVLPITEDSAIKLTTARYFTPNGRSIQAQGIEPDIRVEQSEVKTYENRFYKESDLPGHLKNPEQDDNQASEDSQPDQDGTIGPNELLKQDFQLYEAHTLLRGVTILSPNSGKTSASRSQPEHNEDADTLARSQTAQP</sequence>